<evidence type="ECO:0000256" key="9">
    <source>
        <dbReference type="ARBA" id="ARBA00023143"/>
    </source>
</evidence>
<dbReference type="Pfam" id="PF14842">
    <property type="entry name" value="FliG_N"/>
    <property type="match status" value="1"/>
</dbReference>
<reference evidence="14 15" key="1">
    <citation type="submission" date="2017-03" db="EMBL/GenBank/DDBJ databases">
        <title>Complete genome sequence of Blastomonas fulva degrading microcsystin LR.</title>
        <authorList>
            <person name="Lee H.-g."/>
            <person name="Jin L."/>
            <person name="oh H.-M."/>
        </authorList>
    </citation>
    <scope>NUCLEOTIDE SEQUENCE [LARGE SCALE GENOMIC DNA]</scope>
    <source>
        <strain evidence="14 15">T2</strain>
    </source>
</reference>
<evidence type="ECO:0000256" key="1">
    <source>
        <dbReference type="ARBA" id="ARBA00004117"/>
    </source>
</evidence>
<keyword evidence="14" id="KW-0282">Flagellum</keyword>
<dbReference type="InterPro" id="IPR023087">
    <property type="entry name" value="Flg_Motor_Flig_C"/>
</dbReference>
<proteinExistence type="inferred from homology"/>
<dbReference type="PANTHER" id="PTHR30534:SF0">
    <property type="entry name" value="FLAGELLAR MOTOR SWITCH PROTEIN FLIG"/>
    <property type="match status" value="1"/>
</dbReference>
<dbReference type="RefSeq" id="WP_083231461.1">
    <property type="nucleotide sequence ID" value="NZ_CP020083.1"/>
</dbReference>
<dbReference type="Proteomes" id="UP000258016">
    <property type="component" value="Chromosome"/>
</dbReference>
<keyword evidence="6" id="KW-0145">Chemotaxis</keyword>
<keyword evidence="15" id="KW-1185">Reference proteome</keyword>
<keyword evidence="14" id="KW-0969">Cilium</keyword>
<dbReference type="InterPro" id="IPR000090">
    <property type="entry name" value="Flg_Motor_Flig"/>
</dbReference>
<evidence type="ECO:0000256" key="7">
    <source>
        <dbReference type="ARBA" id="ARBA00022779"/>
    </source>
</evidence>
<dbReference type="Pfam" id="PF14841">
    <property type="entry name" value="FliG_M"/>
    <property type="match status" value="1"/>
</dbReference>
<evidence type="ECO:0000256" key="3">
    <source>
        <dbReference type="ARBA" id="ARBA00010299"/>
    </source>
</evidence>
<evidence type="ECO:0000256" key="6">
    <source>
        <dbReference type="ARBA" id="ARBA00022500"/>
    </source>
</evidence>
<accession>A0ABN5B159</accession>
<comment type="similarity">
    <text evidence="3">Belongs to the FliG family.</text>
</comment>
<keyword evidence="7" id="KW-0283">Flagellar rotation</keyword>
<dbReference type="PRINTS" id="PR00954">
    <property type="entry name" value="FLGMOTORFLIG"/>
</dbReference>
<dbReference type="InterPro" id="IPR011002">
    <property type="entry name" value="FliG_a-hlx"/>
</dbReference>
<dbReference type="GeneID" id="303484712"/>
<keyword evidence="9" id="KW-0975">Bacterial flagellum</keyword>
<keyword evidence="14" id="KW-0966">Cell projection</keyword>
<dbReference type="PANTHER" id="PTHR30534">
    <property type="entry name" value="FLAGELLAR MOTOR SWITCH PROTEIN FLIG"/>
    <property type="match status" value="1"/>
</dbReference>
<dbReference type="Pfam" id="PF01706">
    <property type="entry name" value="FliG_C"/>
    <property type="match status" value="1"/>
</dbReference>
<name>A0ABN5B159_9SPHN</name>
<dbReference type="InterPro" id="IPR032779">
    <property type="entry name" value="FliG_M"/>
</dbReference>
<keyword evidence="8" id="KW-0472">Membrane</keyword>
<dbReference type="InterPro" id="IPR028263">
    <property type="entry name" value="FliG_N"/>
</dbReference>
<comment type="subcellular location">
    <subcellularLocation>
        <location evidence="1">Bacterial flagellum basal body</location>
    </subcellularLocation>
    <subcellularLocation>
        <location evidence="2">Cell membrane</location>
        <topology evidence="2">Peripheral membrane protein</topology>
        <orientation evidence="2">Cytoplasmic side</orientation>
    </subcellularLocation>
</comment>
<feature type="domain" description="Flagellar motor switch protein FliG N-terminal" evidence="13">
    <location>
        <begin position="26"/>
        <end position="119"/>
    </location>
</feature>
<feature type="domain" description="Flagellar motor switch protein FliG middle" evidence="12">
    <location>
        <begin position="133"/>
        <end position="198"/>
    </location>
</feature>
<dbReference type="NCBIfam" id="TIGR00207">
    <property type="entry name" value="fliG"/>
    <property type="match status" value="1"/>
</dbReference>
<evidence type="ECO:0000313" key="15">
    <source>
        <dbReference type="Proteomes" id="UP000258016"/>
    </source>
</evidence>
<keyword evidence="5" id="KW-1003">Cell membrane</keyword>
<evidence type="ECO:0000259" key="12">
    <source>
        <dbReference type="Pfam" id="PF14841"/>
    </source>
</evidence>
<dbReference type="EMBL" id="CP020083">
    <property type="protein sequence ID" value="ASR50718.1"/>
    <property type="molecule type" value="Genomic_DNA"/>
</dbReference>
<gene>
    <name evidence="14" type="ORF">B5J99_03890</name>
</gene>
<feature type="domain" description="Flagellar motor switch protein FliG C-terminal" evidence="11">
    <location>
        <begin position="235"/>
        <end position="340"/>
    </location>
</feature>
<evidence type="ECO:0000256" key="8">
    <source>
        <dbReference type="ARBA" id="ARBA00023136"/>
    </source>
</evidence>
<evidence type="ECO:0000313" key="14">
    <source>
        <dbReference type="EMBL" id="ASR50718.1"/>
    </source>
</evidence>
<dbReference type="Gene3D" id="1.10.220.30">
    <property type="match status" value="3"/>
</dbReference>
<evidence type="ECO:0000259" key="13">
    <source>
        <dbReference type="Pfam" id="PF14842"/>
    </source>
</evidence>
<comment type="function">
    <text evidence="10">FliG is one of three proteins (FliG, FliN, FliM) that forms the rotor-mounted switch complex (C ring), located at the base of the basal body. This complex interacts with the CheY and CheZ chemotaxis proteins, in addition to contacting components of the motor that determine the direction of flagellar rotation.</text>
</comment>
<sequence length="348" mass="37405">MPDALDAVVEDGVAPAGRRPIPSDHAAAILMLLFAEEQAAEILTRLEPDEVRQLSEIMYSVADVGAEEINEVLDLFIDKARNRTTLGYKADEQIEGMLKRALGDRRAETMITRVAPKKSGNGLEALKWMDAVEIALLVEHEHPQIAAVVLSYLKPEVAANVLQLLPTDVQEDVVFRLATLGPVSAEALETIDALLASQGAGQRSGGSSSSGGTSDAAAIMNIINKRESARIIRAVTKRDKEIARKIEDEMFVFADLIRLDPKDLGALVRSIDAEILVPALKGAEDKLRDKMFGCMSSRAAQSIADDIADRGPMPLSEVVEAQKAIVQAAKRMADAGEIVIGGGGDEYV</sequence>
<evidence type="ECO:0000256" key="5">
    <source>
        <dbReference type="ARBA" id="ARBA00022475"/>
    </source>
</evidence>
<evidence type="ECO:0000256" key="10">
    <source>
        <dbReference type="ARBA" id="ARBA00025598"/>
    </source>
</evidence>
<organism evidence="14 15">
    <name type="scientific">Blastomonas fulva</name>
    <dbReference type="NCBI Taxonomy" id="1550728"/>
    <lineage>
        <taxon>Bacteria</taxon>
        <taxon>Pseudomonadati</taxon>
        <taxon>Pseudomonadota</taxon>
        <taxon>Alphaproteobacteria</taxon>
        <taxon>Sphingomonadales</taxon>
        <taxon>Sphingomonadaceae</taxon>
        <taxon>Blastomonas</taxon>
    </lineage>
</organism>
<dbReference type="SUPFAM" id="SSF48029">
    <property type="entry name" value="FliG"/>
    <property type="match status" value="2"/>
</dbReference>
<protein>
    <recommendedName>
        <fullName evidence="4">Flagellar motor switch protein FliG</fullName>
    </recommendedName>
</protein>
<evidence type="ECO:0000259" key="11">
    <source>
        <dbReference type="Pfam" id="PF01706"/>
    </source>
</evidence>
<evidence type="ECO:0000256" key="2">
    <source>
        <dbReference type="ARBA" id="ARBA00004413"/>
    </source>
</evidence>
<evidence type="ECO:0000256" key="4">
    <source>
        <dbReference type="ARBA" id="ARBA00021870"/>
    </source>
</evidence>